<dbReference type="SUPFAM" id="SSF46785">
    <property type="entry name" value="Winged helix' DNA-binding domain"/>
    <property type="match status" value="1"/>
</dbReference>
<feature type="domain" description="HTH gntR-type" evidence="4">
    <location>
        <begin position="8"/>
        <end position="76"/>
    </location>
</feature>
<dbReference type="InterPro" id="IPR011711">
    <property type="entry name" value="GntR_C"/>
</dbReference>
<evidence type="ECO:0000256" key="1">
    <source>
        <dbReference type="ARBA" id="ARBA00023015"/>
    </source>
</evidence>
<dbReference type="InterPro" id="IPR008920">
    <property type="entry name" value="TF_FadR/GntR_C"/>
</dbReference>
<dbReference type="InterPro" id="IPR036388">
    <property type="entry name" value="WH-like_DNA-bd_sf"/>
</dbReference>
<dbReference type="SMART" id="SM00345">
    <property type="entry name" value="HTH_GNTR"/>
    <property type="match status" value="1"/>
</dbReference>
<evidence type="ECO:0000313" key="6">
    <source>
        <dbReference type="Proteomes" id="UP001151088"/>
    </source>
</evidence>
<comment type="caution">
    <text evidence="5">The sequence shown here is derived from an EMBL/GenBank/DDBJ whole genome shotgun (WGS) entry which is preliminary data.</text>
</comment>
<dbReference type="GO" id="GO:0003677">
    <property type="term" value="F:DNA binding"/>
    <property type="evidence" value="ECO:0007669"/>
    <property type="project" value="UniProtKB-KW"/>
</dbReference>
<proteinExistence type="predicted"/>
<dbReference type="RefSeq" id="WP_258732131.1">
    <property type="nucleotide sequence ID" value="NZ_JANTHZ010000002.1"/>
</dbReference>
<keyword evidence="3" id="KW-0804">Transcription</keyword>
<evidence type="ECO:0000256" key="2">
    <source>
        <dbReference type="ARBA" id="ARBA00023125"/>
    </source>
</evidence>
<dbReference type="SMART" id="SM00895">
    <property type="entry name" value="FCD"/>
    <property type="match status" value="1"/>
</dbReference>
<dbReference type="PRINTS" id="PR00035">
    <property type="entry name" value="HTHGNTR"/>
</dbReference>
<dbReference type="Gene3D" id="1.20.120.530">
    <property type="entry name" value="GntR ligand-binding domain-like"/>
    <property type="match status" value="1"/>
</dbReference>
<organism evidence="5 6">
    <name type="scientific">Ancylobacter mangrovi</name>
    <dbReference type="NCBI Taxonomy" id="2972472"/>
    <lineage>
        <taxon>Bacteria</taxon>
        <taxon>Pseudomonadati</taxon>
        <taxon>Pseudomonadota</taxon>
        <taxon>Alphaproteobacteria</taxon>
        <taxon>Hyphomicrobiales</taxon>
        <taxon>Xanthobacteraceae</taxon>
        <taxon>Ancylobacter</taxon>
    </lineage>
</organism>
<name>A0A9X2PJ94_9HYPH</name>
<dbReference type="Pfam" id="PF00392">
    <property type="entry name" value="GntR"/>
    <property type="match status" value="1"/>
</dbReference>
<sequence length="232" mass="25329">MDRVLIDRKPTVLVQEFLDGAIGSGAYAPGAKLPTERAIAEELGVPRSAVRDVLSVLESQGRVVRIIGSGTYVAKNAPSAASRAEPPAGAQAGDASPTEIMAARLIVEPRLAQLVVMNAKAADFERMEECNRQGEAADDFEAFEHWDAALHQAIADATHNPLMVAIYATITSAREFAEWGELKRLSITAERRDAYRQEHREIVAALRARDARLAEAALTRHLLRVRRNLLGE</sequence>
<dbReference type="PROSITE" id="PS50949">
    <property type="entry name" value="HTH_GNTR"/>
    <property type="match status" value="1"/>
</dbReference>
<keyword evidence="6" id="KW-1185">Reference proteome</keyword>
<dbReference type="GO" id="GO:0003700">
    <property type="term" value="F:DNA-binding transcription factor activity"/>
    <property type="evidence" value="ECO:0007669"/>
    <property type="project" value="InterPro"/>
</dbReference>
<dbReference type="EMBL" id="JANTHZ010000002">
    <property type="protein sequence ID" value="MCS0495088.1"/>
    <property type="molecule type" value="Genomic_DNA"/>
</dbReference>
<evidence type="ECO:0000256" key="3">
    <source>
        <dbReference type="ARBA" id="ARBA00023163"/>
    </source>
</evidence>
<dbReference type="SUPFAM" id="SSF48008">
    <property type="entry name" value="GntR ligand-binding domain-like"/>
    <property type="match status" value="1"/>
</dbReference>
<dbReference type="Pfam" id="PF07729">
    <property type="entry name" value="FCD"/>
    <property type="match status" value="1"/>
</dbReference>
<dbReference type="PANTHER" id="PTHR43537">
    <property type="entry name" value="TRANSCRIPTIONAL REGULATOR, GNTR FAMILY"/>
    <property type="match status" value="1"/>
</dbReference>
<protein>
    <submittedName>
        <fullName evidence="5">FCD domain-containing protein</fullName>
    </submittedName>
</protein>
<dbReference type="Proteomes" id="UP001151088">
    <property type="component" value="Unassembled WGS sequence"/>
</dbReference>
<dbReference type="Gene3D" id="1.10.10.10">
    <property type="entry name" value="Winged helix-like DNA-binding domain superfamily/Winged helix DNA-binding domain"/>
    <property type="match status" value="1"/>
</dbReference>
<dbReference type="InterPro" id="IPR000524">
    <property type="entry name" value="Tscrpt_reg_HTH_GntR"/>
</dbReference>
<keyword evidence="1" id="KW-0805">Transcription regulation</keyword>
<gene>
    <name evidence="5" type="ORF">NVS89_08260</name>
</gene>
<accession>A0A9X2PJ94</accession>
<dbReference type="CDD" id="cd07377">
    <property type="entry name" value="WHTH_GntR"/>
    <property type="match status" value="1"/>
</dbReference>
<reference evidence="5" key="1">
    <citation type="submission" date="2022-08" db="EMBL/GenBank/DDBJ databases">
        <authorList>
            <person name="Li F."/>
        </authorList>
    </citation>
    <scope>NUCLEOTIDE SEQUENCE</scope>
    <source>
        <strain evidence="5">MQZ15Z-1</strain>
    </source>
</reference>
<dbReference type="InterPro" id="IPR036390">
    <property type="entry name" value="WH_DNA-bd_sf"/>
</dbReference>
<keyword evidence="2" id="KW-0238">DNA-binding</keyword>
<dbReference type="PANTHER" id="PTHR43537:SF5">
    <property type="entry name" value="UXU OPERON TRANSCRIPTIONAL REGULATOR"/>
    <property type="match status" value="1"/>
</dbReference>
<evidence type="ECO:0000259" key="4">
    <source>
        <dbReference type="PROSITE" id="PS50949"/>
    </source>
</evidence>
<evidence type="ECO:0000313" key="5">
    <source>
        <dbReference type="EMBL" id="MCS0495088.1"/>
    </source>
</evidence>
<dbReference type="AlphaFoldDB" id="A0A9X2PJ94"/>